<dbReference type="Gene3D" id="3.40.630.30">
    <property type="match status" value="1"/>
</dbReference>
<dbReference type="EMBL" id="FMAY01000002">
    <property type="protein sequence ID" value="SCB83718.1"/>
    <property type="molecule type" value="Genomic_DNA"/>
</dbReference>
<organism evidence="4 5">
    <name type="scientific">Kosakonia oryzendophytica</name>
    <dbReference type="NCBI Taxonomy" id="1005665"/>
    <lineage>
        <taxon>Bacteria</taxon>
        <taxon>Pseudomonadati</taxon>
        <taxon>Pseudomonadota</taxon>
        <taxon>Gammaproteobacteria</taxon>
        <taxon>Enterobacterales</taxon>
        <taxon>Enterobacteriaceae</taxon>
        <taxon>Kosakonia</taxon>
    </lineage>
</organism>
<dbReference type="Proteomes" id="UP000198975">
    <property type="component" value="Unassembled WGS sequence"/>
</dbReference>
<evidence type="ECO:0000256" key="2">
    <source>
        <dbReference type="ARBA" id="ARBA00023315"/>
    </source>
</evidence>
<dbReference type="InterPro" id="IPR000182">
    <property type="entry name" value="GNAT_dom"/>
</dbReference>
<protein>
    <submittedName>
        <fullName evidence="4">Ribosomal protein S18 acetylase RimI</fullName>
    </submittedName>
</protein>
<accession>A0A1C3ZN14</accession>
<dbReference type="PROSITE" id="PS51186">
    <property type="entry name" value="GNAT"/>
    <property type="match status" value="1"/>
</dbReference>
<keyword evidence="1" id="KW-0808">Transferase</keyword>
<evidence type="ECO:0000313" key="4">
    <source>
        <dbReference type="EMBL" id="SCB83718.1"/>
    </source>
</evidence>
<keyword evidence="5" id="KW-1185">Reference proteome</keyword>
<gene>
    <name evidence="4" type="ORF">GA0061071_10229</name>
</gene>
<evidence type="ECO:0000313" key="5">
    <source>
        <dbReference type="Proteomes" id="UP000198975"/>
    </source>
</evidence>
<feature type="domain" description="N-acetyltransferase" evidence="3">
    <location>
        <begin position="2"/>
        <end position="162"/>
    </location>
</feature>
<dbReference type="SUPFAM" id="SSF55729">
    <property type="entry name" value="Acyl-CoA N-acyltransferases (Nat)"/>
    <property type="match status" value="1"/>
</dbReference>
<dbReference type="Pfam" id="PF00583">
    <property type="entry name" value="Acetyltransf_1"/>
    <property type="match status" value="1"/>
</dbReference>
<dbReference type="AlphaFoldDB" id="A0A1C3ZN14"/>
<dbReference type="InterPro" id="IPR050832">
    <property type="entry name" value="Bact_Acetyltransf"/>
</dbReference>
<dbReference type="GO" id="GO:0005840">
    <property type="term" value="C:ribosome"/>
    <property type="evidence" value="ECO:0007669"/>
    <property type="project" value="UniProtKB-KW"/>
</dbReference>
<reference evidence="5" key="1">
    <citation type="submission" date="2016-08" db="EMBL/GenBank/DDBJ databases">
        <authorList>
            <person name="Varghese N."/>
            <person name="Submissions Spin"/>
        </authorList>
    </citation>
    <scope>NUCLEOTIDE SEQUENCE [LARGE SCALE GENOMIC DNA]</scope>
    <source>
        <strain evidence="5">REICA_082</strain>
    </source>
</reference>
<keyword evidence="4" id="KW-0687">Ribonucleoprotein</keyword>
<dbReference type="OrthoDB" id="6864670at2"/>
<evidence type="ECO:0000259" key="3">
    <source>
        <dbReference type="PROSITE" id="PS51186"/>
    </source>
</evidence>
<name>A0A1C3ZN14_9ENTR</name>
<keyword evidence="2" id="KW-0012">Acyltransferase</keyword>
<dbReference type="PANTHER" id="PTHR43877">
    <property type="entry name" value="AMINOALKYLPHOSPHONATE N-ACETYLTRANSFERASE-RELATED-RELATED"/>
    <property type="match status" value="1"/>
</dbReference>
<evidence type="ECO:0000256" key="1">
    <source>
        <dbReference type="ARBA" id="ARBA00022679"/>
    </source>
</evidence>
<dbReference type="InterPro" id="IPR016181">
    <property type="entry name" value="Acyl_CoA_acyltransferase"/>
</dbReference>
<keyword evidence="4" id="KW-0689">Ribosomal protein</keyword>
<dbReference type="RefSeq" id="WP_061500243.1">
    <property type="nucleotide sequence ID" value="NZ_CP115659.1"/>
</dbReference>
<proteinExistence type="predicted"/>
<sequence>MLTIRKAGPDDAALLSEMGYASYSHHFAHLWHQQHELQAFLQQEYSLNTLQQSLQSDVSDWFIAQDHAPVGFAKVSWHYTGEGDSLAGTLLHKLYLLPGKTGKGYGEQMIAEIERRAKSRGETFFWLEVLDANPQAYRFYLRQGFTHLKDTVFSTPSQQSLLHILGKSI</sequence>
<dbReference type="GO" id="GO:0016747">
    <property type="term" value="F:acyltransferase activity, transferring groups other than amino-acyl groups"/>
    <property type="evidence" value="ECO:0007669"/>
    <property type="project" value="InterPro"/>
</dbReference>